<feature type="domain" description="GH16" evidence="2">
    <location>
        <begin position="55"/>
        <end position="307"/>
    </location>
</feature>
<protein>
    <submittedName>
        <fullName evidence="3">Xyloglucan endo-transglycosylase</fullName>
    </submittedName>
</protein>
<evidence type="ECO:0000313" key="3">
    <source>
        <dbReference type="EMBL" id="KAF5669584.1"/>
    </source>
</evidence>
<dbReference type="GO" id="GO:0004553">
    <property type="term" value="F:hydrolase activity, hydrolyzing O-glycosyl compounds"/>
    <property type="evidence" value="ECO:0007669"/>
    <property type="project" value="InterPro"/>
</dbReference>
<evidence type="ECO:0000256" key="1">
    <source>
        <dbReference type="SAM" id="SignalP"/>
    </source>
</evidence>
<comment type="caution">
    <text evidence="3">The sequence shown here is derived from an EMBL/GenBank/DDBJ whole genome shotgun (WGS) entry which is preliminary data.</text>
</comment>
<evidence type="ECO:0000313" key="4">
    <source>
        <dbReference type="Proteomes" id="UP000567885"/>
    </source>
</evidence>
<dbReference type="Gene3D" id="2.60.120.200">
    <property type="match status" value="1"/>
</dbReference>
<dbReference type="EMBL" id="JAAGWQ010000081">
    <property type="protein sequence ID" value="KAF5669584.1"/>
    <property type="molecule type" value="Genomic_DNA"/>
</dbReference>
<gene>
    <name evidence="3" type="ORF">FHETE_4824</name>
</gene>
<sequence length="387" mass="43445">MHPSLGSFCFQLAVLATASHVSSTVGDKECNCYLTNGTNSAYYSRRSFHDFRDLGEYARVPDPIWNTSKKVAVTSNYFKSDTWDSTWSIQNWSNRGRSVSLSGDATILMINSPNNVYIEENDDDDMASDTFLTMRTMRLPGFQSAAEFESQLMYHYLSVRMLARVTGSPGACMALFTYLGGEELADVQEADIEIMTRDANNRIQYTNQPSFTEDGDEVPKATRNTTLPDGIKWDDWVVHRLDWTPERSVWYAQGQEVASIEFQTPKDPAQLIINAWSDGGSWSGNMSVNDAAYMQIQWIDIVYNTTKENEDKRSLDGQISENEVGQNSVLTRREDGEDGCKVVCGIDDVDDAGKVKVLWRSAAAHTTEVTCWTKTLIVGSAIIMLYM</sequence>
<dbReference type="InterPro" id="IPR013320">
    <property type="entry name" value="ConA-like_dom_sf"/>
</dbReference>
<proteinExistence type="predicted"/>
<dbReference type="Proteomes" id="UP000567885">
    <property type="component" value="Unassembled WGS sequence"/>
</dbReference>
<dbReference type="CDD" id="cd00413">
    <property type="entry name" value="Glyco_hydrolase_16"/>
    <property type="match status" value="1"/>
</dbReference>
<dbReference type="GO" id="GO:0005975">
    <property type="term" value="P:carbohydrate metabolic process"/>
    <property type="evidence" value="ECO:0007669"/>
    <property type="project" value="InterPro"/>
</dbReference>
<keyword evidence="4" id="KW-1185">Reference proteome</keyword>
<keyword evidence="1" id="KW-0732">Signal</keyword>
<name>A0A8H5TI93_FUSHE</name>
<feature type="signal peptide" evidence="1">
    <location>
        <begin position="1"/>
        <end position="24"/>
    </location>
</feature>
<feature type="chain" id="PRO_5034889980" evidence="1">
    <location>
        <begin position="25"/>
        <end position="387"/>
    </location>
</feature>
<dbReference type="PROSITE" id="PS51762">
    <property type="entry name" value="GH16_2"/>
    <property type="match status" value="1"/>
</dbReference>
<accession>A0A8H5TI93</accession>
<dbReference type="Pfam" id="PF00722">
    <property type="entry name" value="Glyco_hydro_16"/>
    <property type="match status" value="1"/>
</dbReference>
<dbReference type="PANTHER" id="PTHR38121:SF4">
    <property type="entry name" value="GH16 DOMAIN-CONTAINING PROTEIN-RELATED"/>
    <property type="match status" value="1"/>
</dbReference>
<organism evidence="3 4">
    <name type="scientific">Fusarium heterosporum</name>
    <dbReference type="NCBI Taxonomy" id="42747"/>
    <lineage>
        <taxon>Eukaryota</taxon>
        <taxon>Fungi</taxon>
        <taxon>Dikarya</taxon>
        <taxon>Ascomycota</taxon>
        <taxon>Pezizomycotina</taxon>
        <taxon>Sordariomycetes</taxon>
        <taxon>Hypocreomycetidae</taxon>
        <taxon>Hypocreales</taxon>
        <taxon>Nectriaceae</taxon>
        <taxon>Fusarium</taxon>
        <taxon>Fusarium heterosporum species complex</taxon>
    </lineage>
</organism>
<dbReference type="PANTHER" id="PTHR38121">
    <property type="entry name" value="GH16 DOMAIN-CONTAINING PROTEIN"/>
    <property type="match status" value="1"/>
</dbReference>
<dbReference type="AlphaFoldDB" id="A0A8H5TI93"/>
<dbReference type="SUPFAM" id="SSF49899">
    <property type="entry name" value="Concanavalin A-like lectins/glucanases"/>
    <property type="match status" value="1"/>
</dbReference>
<reference evidence="3 4" key="1">
    <citation type="submission" date="2020-05" db="EMBL/GenBank/DDBJ databases">
        <title>Identification and distribution of gene clusters putatively required for synthesis of sphingolipid metabolism inhibitors in phylogenetically diverse species of the filamentous fungus Fusarium.</title>
        <authorList>
            <person name="Kim H.-S."/>
            <person name="Busman M."/>
            <person name="Brown D.W."/>
            <person name="Divon H."/>
            <person name="Uhlig S."/>
            <person name="Proctor R.H."/>
        </authorList>
    </citation>
    <scope>NUCLEOTIDE SEQUENCE [LARGE SCALE GENOMIC DNA]</scope>
    <source>
        <strain evidence="3 4">NRRL 20693</strain>
    </source>
</reference>
<dbReference type="InterPro" id="IPR000757">
    <property type="entry name" value="Beta-glucanase-like"/>
</dbReference>
<evidence type="ECO:0000259" key="2">
    <source>
        <dbReference type="PROSITE" id="PS51762"/>
    </source>
</evidence>
<dbReference type="OrthoDB" id="4388755at2759"/>